<dbReference type="AlphaFoldDB" id="W1NG40"/>
<accession>W1NG40</accession>
<dbReference type="Proteomes" id="UP000017836">
    <property type="component" value="Unassembled WGS sequence"/>
</dbReference>
<keyword evidence="2" id="KW-1185">Reference proteome</keyword>
<name>W1NG40_AMBTC</name>
<dbReference type="Gramene" id="ERM94747">
    <property type="protein sequence ID" value="ERM94747"/>
    <property type="gene ID" value="AMTR_s00011p00255420"/>
</dbReference>
<evidence type="ECO:0000313" key="1">
    <source>
        <dbReference type="EMBL" id="ERM94747.1"/>
    </source>
</evidence>
<organism evidence="1 2">
    <name type="scientific">Amborella trichopoda</name>
    <dbReference type="NCBI Taxonomy" id="13333"/>
    <lineage>
        <taxon>Eukaryota</taxon>
        <taxon>Viridiplantae</taxon>
        <taxon>Streptophyta</taxon>
        <taxon>Embryophyta</taxon>
        <taxon>Tracheophyta</taxon>
        <taxon>Spermatophyta</taxon>
        <taxon>Magnoliopsida</taxon>
        <taxon>Amborellales</taxon>
        <taxon>Amborellaceae</taxon>
        <taxon>Amborella</taxon>
    </lineage>
</organism>
<dbReference type="HOGENOM" id="CLU_2112139_0_0_1"/>
<evidence type="ECO:0000313" key="2">
    <source>
        <dbReference type="Proteomes" id="UP000017836"/>
    </source>
</evidence>
<proteinExistence type="predicted"/>
<dbReference type="EMBL" id="KI397507">
    <property type="protein sequence ID" value="ERM94747.1"/>
    <property type="molecule type" value="Genomic_DNA"/>
</dbReference>
<reference evidence="2" key="1">
    <citation type="journal article" date="2013" name="Science">
        <title>The Amborella genome and the evolution of flowering plants.</title>
        <authorList>
            <consortium name="Amborella Genome Project"/>
        </authorList>
    </citation>
    <scope>NUCLEOTIDE SEQUENCE [LARGE SCALE GENOMIC DNA]</scope>
</reference>
<gene>
    <name evidence="1" type="ORF">AMTR_s00011p00255420</name>
</gene>
<protein>
    <submittedName>
        <fullName evidence="1">Uncharacterized protein</fullName>
    </submittedName>
</protein>
<sequence>MGAYIFQSKKYYPVFQLLDNTVVLNANCSLEFGQKMAKDSLGNKKMPKANGYFRLESVDLTDEFPEERVVLWSGAWGEEHLVFMEKSRDKFQVGYEASIEFERKFIYCSEQRPSI</sequence>